<dbReference type="InterPro" id="IPR003593">
    <property type="entry name" value="AAA+_ATPase"/>
</dbReference>
<feature type="domain" description="ABC transporter" evidence="6">
    <location>
        <begin position="276"/>
        <end position="524"/>
    </location>
</feature>
<dbReference type="InterPro" id="IPR013563">
    <property type="entry name" value="Oligopep_ABC_C"/>
</dbReference>
<keyword evidence="8" id="KW-1185">Reference proteome</keyword>
<evidence type="ECO:0000313" key="8">
    <source>
        <dbReference type="Proteomes" id="UP000239772"/>
    </source>
</evidence>
<evidence type="ECO:0000256" key="2">
    <source>
        <dbReference type="ARBA" id="ARBA00005417"/>
    </source>
</evidence>
<dbReference type="InterPro" id="IPR027417">
    <property type="entry name" value="P-loop_NTPase"/>
</dbReference>
<gene>
    <name evidence="7" type="ORF">SLNSH_04525</name>
</gene>
<evidence type="ECO:0000256" key="5">
    <source>
        <dbReference type="ARBA" id="ARBA00022840"/>
    </source>
</evidence>
<evidence type="ECO:0000256" key="3">
    <source>
        <dbReference type="ARBA" id="ARBA00022448"/>
    </source>
</evidence>
<keyword evidence="5 7" id="KW-0067">ATP-binding</keyword>
<keyword evidence="4" id="KW-0547">Nucleotide-binding</keyword>
<dbReference type="CDD" id="cd03257">
    <property type="entry name" value="ABC_NikE_OppD_transporters"/>
    <property type="match status" value="2"/>
</dbReference>
<accession>A0A2T1HWW8</accession>
<dbReference type="SMART" id="SM00382">
    <property type="entry name" value="AAA"/>
    <property type="match status" value="2"/>
</dbReference>
<proteinExistence type="inferred from homology"/>
<dbReference type="InterPro" id="IPR017871">
    <property type="entry name" value="ABC_transporter-like_CS"/>
</dbReference>
<dbReference type="SUPFAM" id="SSF52540">
    <property type="entry name" value="P-loop containing nucleoside triphosphate hydrolases"/>
    <property type="match status" value="2"/>
</dbReference>
<evidence type="ECO:0000256" key="1">
    <source>
        <dbReference type="ARBA" id="ARBA00004417"/>
    </source>
</evidence>
<dbReference type="GO" id="GO:0005524">
    <property type="term" value="F:ATP binding"/>
    <property type="evidence" value="ECO:0007669"/>
    <property type="project" value="UniProtKB-KW"/>
</dbReference>
<feature type="domain" description="ABC transporter" evidence="6">
    <location>
        <begin position="6"/>
        <end position="256"/>
    </location>
</feature>
<name>A0A2T1HWW8_9HYPH</name>
<evidence type="ECO:0000256" key="4">
    <source>
        <dbReference type="ARBA" id="ARBA00022741"/>
    </source>
</evidence>
<keyword evidence="3" id="KW-0813">Transport</keyword>
<evidence type="ECO:0000313" key="7">
    <source>
        <dbReference type="EMBL" id="PSC06078.1"/>
    </source>
</evidence>
<dbReference type="PROSITE" id="PS50893">
    <property type="entry name" value="ABC_TRANSPORTER_2"/>
    <property type="match status" value="2"/>
</dbReference>
<dbReference type="PANTHER" id="PTHR43776:SF7">
    <property type="entry name" value="D,D-DIPEPTIDE TRANSPORT ATP-BINDING PROTEIN DDPF-RELATED"/>
    <property type="match status" value="1"/>
</dbReference>
<dbReference type="Proteomes" id="UP000239772">
    <property type="component" value="Unassembled WGS sequence"/>
</dbReference>
<evidence type="ECO:0000259" key="6">
    <source>
        <dbReference type="PROSITE" id="PS50893"/>
    </source>
</evidence>
<sequence length="532" mass="56993">MSDALLTVDRLTMALPPEADRPHAVSDVSFVVGRGEIVCLVGESGSGKSICAQALMGLLPRVIRPEGGAIAFQGRDLLALGPSDWRAMRGRAIAMVFQEPMTALNPVMRIGDQITEVFEAHGLLSPAERRAKALALAGEVGLPDPARILGAFPHEISGGQRQRAMIAMALALEPALLVADEPTTALDVTTQAQILKLIRDLQRRRGMGVLFITHDFGVVRAIADSVVVLQKGRVVEKGTAEAVLTRPQHPYTRALLDAIPSLSPPDHAGGDEDVVCEVKGLTKTHASRSGLFGEARVVQAARDVSFVIRRGETLGLVGESGSGKTTVARLVTRLLEADAGTIRIGGAEMTAASGARLRQARRHVQMVFQDPFASLNPRRRIGLSIADGPIAAGVPKAKALERARALLGMVGLDPRSADRYPHEFSGGQRQRVAIARALALEPQLIVADEPVSALDVSVQKQVLELLDGLKARLRLSMLFITHDLHVAAQVCDRIAVMRRGEIVEMRPARDLFAAPEHPYTRELLAAVPGLHA</sequence>
<dbReference type="InterPro" id="IPR003439">
    <property type="entry name" value="ABC_transporter-like_ATP-bd"/>
</dbReference>
<dbReference type="PROSITE" id="PS00211">
    <property type="entry name" value="ABC_TRANSPORTER_1"/>
    <property type="match status" value="2"/>
</dbReference>
<dbReference type="NCBIfam" id="NF008453">
    <property type="entry name" value="PRK11308.1"/>
    <property type="match status" value="2"/>
</dbReference>
<dbReference type="GO" id="GO:0005886">
    <property type="term" value="C:plasma membrane"/>
    <property type="evidence" value="ECO:0007669"/>
    <property type="project" value="UniProtKB-SubCell"/>
</dbReference>
<comment type="caution">
    <text evidence="7">The sequence shown here is derived from an EMBL/GenBank/DDBJ whole genome shotgun (WGS) entry which is preliminary data.</text>
</comment>
<protein>
    <submittedName>
        <fullName evidence="7">Microcin ABC transporter ATP-binding protein</fullName>
    </submittedName>
</protein>
<dbReference type="EMBL" id="PVZS01000004">
    <property type="protein sequence ID" value="PSC06078.1"/>
    <property type="molecule type" value="Genomic_DNA"/>
</dbReference>
<dbReference type="NCBIfam" id="NF007739">
    <property type="entry name" value="PRK10419.1"/>
    <property type="match status" value="2"/>
</dbReference>
<dbReference type="Pfam" id="PF08352">
    <property type="entry name" value="oligo_HPY"/>
    <property type="match status" value="2"/>
</dbReference>
<reference evidence="8" key="1">
    <citation type="submission" date="2018-03" db="EMBL/GenBank/DDBJ databases">
        <authorList>
            <person name="Sun L."/>
            <person name="Liu H."/>
            <person name="Chen W."/>
            <person name="Huang K."/>
            <person name="Liu W."/>
            <person name="Gao X."/>
        </authorList>
    </citation>
    <scope>NUCLEOTIDE SEQUENCE [LARGE SCALE GENOMIC DNA]</scope>
    <source>
        <strain evidence="8">SH9</strain>
    </source>
</reference>
<dbReference type="RefSeq" id="WP_106335486.1">
    <property type="nucleotide sequence ID" value="NZ_PVZS01000004.1"/>
</dbReference>
<dbReference type="AlphaFoldDB" id="A0A2T1HWW8"/>
<dbReference type="OrthoDB" id="9802264at2"/>
<dbReference type="GO" id="GO:0016887">
    <property type="term" value="F:ATP hydrolysis activity"/>
    <property type="evidence" value="ECO:0007669"/>
    <property type="project" value="InterPro"/>
</dbReference>
<dbReference type="Pfam" id="PF00005">
    <property type="entry name" value="ABC_tran"/>
    <property type="match status" value="2"/>
</dbReference>
<dbReference type="Gene3D" id="3.40.50.300">
    <property type="entry name" value="P-loop containing nucleotide triphosphate hydrolases"/>
    <property type="match status" value="2"/>
</dbReference>
<comment type="subcellular location">
    <subcellularLocation>
        <location evidence="1">Cell inner membrane</location>
        <topology evidence="1">Peripheral membrane protein</topology>
    </subcellularLocation>
</comment>
<dbReference type="InterPro" id="IPR050319">
    <property type="entry name" value="ABC_transp_ATP-bind"/>
</dbReference>
<dbReference type="FunFam" id="3.40.50.300:FF:000016">
    <property type="entry name" value="Oligopeptide ABC transporter ATP-binding component"/>
    <property type="match status" value="1"/>
</dbReference>
<comment type="similarity">
    <text evidence="2">Belongs to the ABC transporter superfamily.</text>
</comment>
<dbReference type="GO" id="GO:0055085">
    <property type="term" value="P:transmembrane transport"/>
    <property type="evidence" value="ECO:0007669"/>
    <property type="project" value="UniProtKB-ARBA"/>
</dbReference>
<dbReference type="GO" id="GO:0015833">
    <property type="term" value="P:peptide transport"/>
    <property type="evidence" value="ECO:0007669"/>
    <property type="project" value="InterPro"/>
</dbReference>
<organism evidence="7 8">
    <name type="scientific">Alsobacter soli</name>
    <dbReference type="NCBI Taxonomy" id="2109933"/>
    <lineage>
        <taxon>Bacteria</taxon>
        <taxon>Pseudomonadati</taxon>
        <taxon>Pseudomonadota</taxon>
        <taxon>Alphaproteobacteria</taxon>
        <taxon>Hyphomicrobiales</taxon>
        <taxon>Alsobacteraceae</taxon>
        <taxon>Alsobacter</taxon>
    </lineage>
</organism>
<dbReference type="PANTHER" id="PTHR43776">
    <property type="entry name" value="TRANSPORT ATP-BINDING PROTEIN"/>
    <property type="match status" value="1"/>
</dbReference>